<feature type="compositionally biased region" description="Basic and acidic residues" evidence="2">
    <location>
        <begin position="669"/>
        <end position="678"/>
    </location>
</feature>
<evidence type="ECO:0000313" key="4">
    <source>
        <dbReference type="Proteomes" id="UP000039865"/>
    </source>
</evidence>
<dbReference type="EMBL" id="CCKQ01013880">
    <property type="protein sequence ID" value="CDW85585.1"/>
    <property type="molecule type" value="Genomic_DNA"/>
</dbReference>
<feature type="region of interest" description="Disordered" evidence="2">
    <location>
        <begin position="1"/>
        <end position="61"/>
    </location>
</feature>
<accession>A0A078ASZ2</accession>
<dbReference type="Proteomes" id="UP000039865">
    <property type="component" value="Unassembled WGS sequence"/>
</dbReference>
<feature type="region of interest" description="Disordered" evidence="2">
    <location>
        <begin position="786"/>
        <end position="850"/>
    </location>
</feature>
<reference evidence="3 4" key="1">
    <citation type="submission" date="2014-06" db="EMBL/GenBank/DDBJ databases">
        <authorList>
            <person name="Swart Estienne"/>
        </authorList>
    </citation>
    <scope>NUCLEOTIDE SEQUENCE [LARGE SCALE GENOMIC DNA]</scope>
    <source>
        <strain evidence="3 4">130c</strain>
    </source>
</reference>
<keyword evidence="1" id="KW-0175">Coiled coil</keyword>
<feature type="compositionally biased region" description="Basic and acidic residues" evidence="2">
    <location>
        <begin position="1"/>
        <end position="12"/>
    </location>
</feature>
<dbReference type="InParanoid" id="A0A078ASZ2"/>
<feature type="compositionally biased region" description="Polar residues" evidence="2">
    <location>
        <begin position="824"/>
        <end position="838"/>
    </location>
</feature>
<gene>
    <name evidence="3" type="primary">Contig7583.g8090</name>
    <name evidence="3" type="ORF">STYLEM_14667</name>
</gene>
<protein>
    <submittedName>
        <fullName evidence="3">Uncharacterized protein</fullName>
    </submittedName>
</protein>
<feature type="region of interest" description="Disordered" evidence="2">
    <location>
        <begin position="659"/>
        <end position="678"/>
    </location>
</feature>
<feature type="coiled-coil region" evidence="1">
    <location>
        <begin position="464"/>
        <end position="498"/>
    </location>
</feature>
<evidence type="ECO:0000313" key="3">
    <source>
        <dbReference type="EMBL" id="CDW85585.1"/>
    </source>
</evidence>
<feature type="compositionally biased region" description="Polar residues" evidence="2">
    <location>
        <begin position="14"/>
        <end position="61"/>
    </location>
</feature>
<proteinExistence type="predicted"/>
<organism evidence="3 4">
    <name type="scientific">Stylonychia lemnae</name>
    <name type="common">Ciliate</name>
    <dbReference type="NCBI Taxonomy" id="5949"/>
    <lineage>
        <taxon>Eukaryota</taxon>
        <taxon>Sar</taxon>
        <taxon>Alveolata</taxon>
        <taxon>Ciliophora</taxon>
        <taxon>Intramacronucleata</taxon>
        <taxon>Spirotrichea</taxon>
        <taxon>Stichotrichia</taxon>
        <taxon>Sporadotrichida</taxon>
        <taxon>Oxytrichidae</taxon>
        <taxon>Stylonychinae</taxon>
        <taxon>Stylonychia</taxon>
    </lineage>
</organism>
<name>A0A078ASZ2_STYLE</name>
<keyword evidence="4" id="KW-1185">Reference proteome</keyword>
<sequence>MKEKSYNKDKKNFKPTSVSSPRKVVINQQQPLSDIQEHSQPLNSNQTDIRQNSQLKSSHSQTKLGFDFSSKTLQQFFPKPIHPSRVQSNNISQQSIRRYGSNSNFSNIKAQTSTNFYKEHRKSQDFLIEIPQSRKKIFSKDNNEDLWSNEDNQKIVEIVQKLKNHANFDGQILENDQALNSPHNNNIFNTLDKRVILQQNIQLLSRSGSAASVATSINFKKESIENVISQMKQKMVNQIINDKFVQFERDLERDNVKIKDHINKVESQQDQNELKHTMERFEALHDIGRITVFKEIIFPTKIDEVKAQMKSSFFDLYTKLIKNSIMYEKLFTEHVHIHDINSSVMTNKKPKDHEENKTYKIDYKMSQREKIQMLYQWLMHMIKRNVVSKEITQIEKLRNSQVIICYTIVNLIDQFSIECNEKGLCLEKCLQMFFQLFETYESIIERRVEKKRELIEIREREKIIDEYRKKYIDICAKYDALNDEHKSLQDRYQKLKKSDEIVLSKFRVLKNISETLGNQSIRDLRQINQDQKQISMSPQKRDPQINVIEVESPELSFKQKESDAIDKEKIEMDLFERLEKYYQEQQKELKDKCMKLINKQKEVIFDERQFIQNKLIDKKSQMTTDQALSHYENNLESIRDCLDAIENVFNDCGYISDGSDDSYQSNQDQKQKKQDPLRALRNRNHFSSSFMLLQGGGSPGVSVKQDEIQLLSQKGQRVRDLYIKLRGDIKSSSINSNSAKDSHRRASQAVSNNLYDRSFFNFEKQSSYGNLGVYGSPMTHRKLVDQNGIPRSRGSQHEVTRNNAIKVEMGSVTTTNKDEIKSIKTGSPSNRSETNNSMKKMGTIKRQNSERNIQNIIDDANQQIMFEDLCLQKFQRHPDQIVEIVNQFEIIKNKETKDESMQVNFKVNVFDDPTPDEDMEFLQSLDEDRLSGLLDDNYLPLTLRHSSASTDSLEILKTKKIKSNLRKQNTGKSQKQIILESISERDEDDIHDRSFSNVESNRQNARINNGQSVQQSEFLSIEQYLKSQFKMEVKKPTSWMLNSLLDQDQTNALYLIKAKKAKLQRKKRLRMLRQQVGSTAQQLTPSNAPSRLQSNIINQQDQISNSDYEDYLKEIDIEEQDNKEHSFDEEVYQSELPKKLLQATVKFQNMIKHLPKDEFGDLIYKGTDIEDIQSQKLRDFGLRFHKLVHRLAQEKVEKEQTQNEKTQQADKPVKTFTEKKIQTTQSYIKEMKRLEDQNKRDQEIKDSSQGMDFTTQANRSSKKVKRLKPQIFMPFNLGRPVEYSSTGKQHQISKKQRMGEECKQYFDQVITKNDQQLNKYGIVKITEKKLKELLVTIMESKDRVFKLELFSRFLGISKKQYSNNDLYMFYKLNQLFTFNDVFKNQNFLRREFFFDNTHLKSDQCLHHLKMYLSNKLSGDRLHNFIKNFHKIVASENNIKLNDINIYKLNLKELQVTCEKIYEICIDSYREVKSQICQNLISRGIVRIPSNFAGQKLIVISDQDEDPLEEQSQDNGYQEYLLQVMQTIFYDFEEFARIMIEVKEKQDFSRDSLIVMFDRERLLKGDEKGISLESIISFVFKFELMAI</sequence>
<evidence type="ECO:0000256" key="1">
    <source>
        <dbReference type="SAM" id="Coils"/>
    </source>
</evidence>
<evidence type="ECO:0000256" key="2">
    <source>
        <dbReference type="SAM" id="MobiDB-lite"/>
    </source>
</evidence>